<dbReference type="GeneID" id="77936858"/>
<evidence type="ECO:0008006" key="3">
    <source>
        <dbReference type="Google" id="ProtNLM"/>
    </source>
</evidence>
<dbReference type="Proteomes" id="UP000322144">
    <property type="component" value="Segment"/>
</dbReference>
<accession>A0A5C1K6X5</accession>
<evidence type="ECO:0000313" key="2">
    <source>
        <dbReference type="Proteomes" id="UP000322144"/>
    </source>
</evidence>
<keyword evidence="2" id="KW-1185">Reference proteome</keyword>
<dbReference type="KEGG" id="vg:77936858"/>
<dbReference type="EMBL" id="MN103543">
    <property type="protein sequence ID" value="QEM41837.1"/>
    <property type="molecule type" value="Genomic_DNA"/>
</dbReference>
<organism evidence="1 2">
    <name type="scientific">Pseudomonas phage vB_PaeM_PS119XW</name>
    <dbReference type="NCBI Taxonomy" id="2601632"/>
    <lineage>
        <taxon>Viruses</taxon>
        <taxon>Duplodnaviria</taxon>
        <taxon>Heunggongvirae</taxon>
        <taxon>Uroviricota</taxon>
        <taxon>Caudoviricetes</taxon>
        <taxon>Chimalliviridae</taxon>
        <taxon>Pawinskivirus</taxon>
        <taxon>Pawinskivirus PS119XW</taxon>
    </lineage>
</organism>
<reference evidence="1 2" key="1">
    <citation type="submission" date="2019-06" db="EMBL/GenBank/DDBJ databases">
        <title>A distant relative of Phikzvirus genus phages from a therapeutic phage collection.</title>
        <authorList>
            <person name="Hejnowicz M.S."/>
            <person name="Dabrowski K."/>
            <person name="Gawor J."/>
            <person name="Weber-Dabrowska B."/>
            <person name="Gromadka R."/>
            <person name="Lobocka M.B."/>
        </authorList>
    </citation>
    <scope>NUCLEOTIDE SEQUENCE [LARGE SCALE GENOMIC DNA]</scope>
</reference>
<dbReference type="RefSeq" id="YP_010660848.1">
    <property type="nucleotide sequence ID" value="NC_070882.1"/>
</dbReference>
<protein>
    <recommendedName>
        <fullName evidence="3">Virion structural protein</fullName>
    </recommendedName>
</protein>
<proteinExistence type="predicted"/>
<sequence length="461" mass="52376">MSVDSTLLMREVEQVTEIGESYSNFRNEIKILANKKWITPVRLDFLYLNRDYGSGQLGDIREVQFLIGYGDYVHDIVPYRDNLQVDVSEIPLLEAVATRNVERKAVTKRYRGIISVSGDDNPALSGKNSNLKSREAMNQIGLISVQMQLVDELTYKLMMVTCGTTYRVTTTMNALKSLWTQFGQLVGGSDSQRLLAIDIADGYSQEERNQIIIPDGMPLKDVHRFFQDKEGGIYSTGIGRYIQNQVLFLYPLYDTTRYGKNTKVLNLINVPNDRYQGAEKTFRNTMRHITVLATGDATSLDQGLAEQLQNGNSFRFGDARKVFQDFAIDKDNKMLVDRATNLFEVKMKDLETGFNNVRWAKDRLTSNPFKQYTDMARKQGQEIKLEWTHGNPDLLYPGMPVKFQTISDNRVKTYHGVLLGVNEQRRSADAGATVNRHVGKVTLGVFINRFEVTEDGIEPTP</sequence>
<name>A0A5C1K6X5_9CAUD</name>
<evidence type="ECO:0000313" key="1">
    <source>
        <dbReference type="EMBL" id="QEM41837.1"/>
    </source>
</evidence>